<evidence type="ECO:0000256" key="1">
    <source>
        <dbReference type="SAM" id="MobiDB-lite"/>
    </source>
</evidence>
<protein>
    <submittedName>
        <fullName evidence="3">Uncharacterized protein</fullName>
    </submittedName>
</protein>
<dbReference type="Proteomes" id="UP001652660">
    <property type="component" value="Chromosome 6c"/>
</dbReference>
<feature type="compositionally biased region" description="Low complexity" evidence="1">
    <location>
        <begin position="8"/>
        <end position="46"/>
    </location>
</feature>
<feature type="region of interest" description="Disordered" evidence="1">
    <location>
        <begin position="1"/>
        <end position="60"/>
    </location>
</feature>
<reference evidence="2" key="1">
    <citation type="journal article" date="2025" name="Foods">
        <title>Unveiling the Microbial Signatures of Arabica Coffee Cherries: Insights into Ripeness Specific Diversity, Functional Traits, and Implications for Quality and Safety.</title>
        <authorList>
            <consortium name="RefSeq"/>
            <person name="Tenea G.N."/>
            <person name="Cifuentes V."/>
            <person name="Reyes P."/>
            <person name="Cevallos-Vallejos M."/>
        </authorList>
    </citation>
    <scope>NUCLEOTIDE SEQUENCE [LARGE SCALE GENOMIC DNA]</scope>
</reference>
<dbReference type="GeneID" id="113693201"/>
<keyword evidence="2" id="KW-1185">Reference proteome</keyword>
<organism evidence="2 3">
    <name type="scientific">Coffea arabica</name>
    <name type="common">Arabian coffee</name>
    <dbReference type="NCBI Taxonomy" id="13443"/>
    <lineage>
        <taxon>Eukaryota</taxon>
        <taxon>Viridiplantae</taxon>
        <taxon>Streptophyta</taxon>
        <taxon>Embryophyta</taxon>
        <taxon>Tracheophyta</taxon>
        <taxon>Spermatophyta</taxon>
        <taxon>Magnoliopsida</taxon>
        <taxon>eudicotyledons</taxon>
        <taxon>Gunneridae</taxon>
        <taxon>Pentapetalae</taxon>
        <taxon>asterids</taxon>
        <taxon>lamiids</taxon>
        <taxon>Gentianales</taxon>
        <taxon>Rubiaceae</taxon>
        <taxon>Ixoroideae</taxon>
        <taxon>Gardenieae complex</taxon>
        <taxon>Bertiereae - Coffeeae clade</taxon>
        <taxon>Coffeeae</taxon>
        <taxon>Coffea</taxon>
    </lineage>
</organism>
<evidence type="ECO:0000313" key="3">
    <source>
        <dbReference type="RefSeq" id="XP_027067573.2"/>
    </source>
</evidence>
<accession>A0A6P6SNW8</accession>
<evidence type="ECO:0000313" key="2">
    <source>
        <dbReference type="Proteomes" id="UP001652660"/>
    </source>
</evidence>
<sequence length="197" mass="21128">MAASTWRSSQPLLQSVPPSFSGFCSPKTPSSFSSTASTTFASSSSPEPFPTASPSPSRVHLYHAASPATPSAAMSPAFTPTSRFSLVSTIPDPKRTCLCSPSTHPGAFRCKFHRKAGNASTCSSSGGHAQATAQPSAPRRLNIARFAIMNSFARNRIVGRDLKKRVFATLIRPSSPQHYRCRNFRPQPSRLSVTSKV</sequence>
<dbReference type="OrthoDB" id="3817375at2759"/>
<dbReference type="AlphaFoldDB" id="A0A6P6SNW8"/>
<dbReference type="RefSeq" id="XP_027067573.2">
    <property type="nucleotide sequence ID" value="XM_027211772.2"/>
</dbReference>
<dbReference type="PANTHER" id="PTHR33132:SF135">
    <property type="entry name" value="OS02G0799700 PROTEIN"/>
    <property type="match status" value="1"/>
</dbReference>
<dbReference type="PANTHER" id="PTHR33132">
    <property type="entry name" value="OSJNBB0118P14.9 PROTEIN"/>
    <property type="match status" value="1"/>
</dbReference>
<name>A0A6P6SNW8_COFAR</name>
<gene>
    <name evidence="3" type="primary">LOC113693201</name>
</gene>
<reference evidence="3" key="2">
    <citation type="submission" date="2025-08" db="UniProtKB">
        <authorList>
            <consortium name="RefSeq"/>
        </authorList>
    </citation>
    <scope>IDENTIFICATION</scope>
    <source>
        <tissue evidence="3">Leaves</tissue>
    </source>
</reference>
<proteinExistence type="predicted"/>